<reference evidence="2 3" key="1">
    <citation type="submission" date="2019-11" db="EMBL/GenBank/DDBJ databases">
        <title>Whole-genome sequence of a the green, strictly anaerobic photosynthetic bacterium Heliobacillus mobilis DSM 6151.</title>
        <authorList>
            <person name="Kyndt J.A."/>
            <person name="Meyer T.E."/>
        </authorList>
    </citation>
    <scope>NUCLEOTIDE SEQUENCE [LARGE SCALE GENOMIC DNA]</scope>
    <source>
        <strain evidence="2 3">DSM 6151</strain>
    </source>
</reference>
<keyword evidence="3" id="KW-1185">Reference proteome</keyword>
<organism evidence="2 3">
    <name type="scientific">Heliobacterium mobile</name>
    <name type="common">Heliobacillus mobilis</name>
    <dbReference type="NCBI Taxonomy" id="28064"/>
    <lineage>
        <taxon>Bacteria</taxon>
        <taxon>Bacillati</taxon>
        <taxon>Bacillota</taxon>
        <taxon>Clostridia</taxon>
        <taxon>Eubacteriales</taxon>
        <taxon>Heliobacteriaceae</taxon>
        <taxon>Heliobacterium</taxon>
    </lineage>
</organism>
<name>A0A6I3SPH5_HELMO</name>
<evidence type="ECO:0000313" key="2">
    <source>
        <dbReference type="EMBL" id="MTV50626.1"/>
    </source>
</evidence>
<dbReference type="OrthoDB" id="2079565at2"/>
<evidence type="ECO:0000313" key="3">
    <source>
        <dbReference type="Proteomes" id="UP000430670"/>
    </source>
</evidence>
<gene>
    <name evidence="2" type="ORF">GJ688_16940</name>
</gene>
<sequence length="334" mass="36175">MAQDLHGPAGHDDHSHGQNHAQDHGHDHGQDHSHDHGQGNAPKSKPSPWGWVPASLLLTGLLTFAHMPMVAYQGAQAAQEMQFVQPKTIAETEVLNAVKEALKNRFTAIVKNDPKILEKSFGQNGNTDALEEEQLILGNISKQVRASFKGDPQVQVTPYKIDVNGNRAEVVFDYMVTVGDKKVPGGHAWDLQKTKEGWKVVGSGSFVDSPQTSKVVSAAKGFLTDLKFGRKEAINGPWAKKSDPLEAVTDKTIKDLAGKGGSWEVVNVTLRDLMSPQPIGQAQDASGAQLIVRNADTQERYLLVMANVRHGNGVMASQGWQVIGFASIKGLLHP</sequence>
<protein>
    <submittedName>
        <fullName evidence="2">Uncharacterized protein</fullName>
    </submittedName>
</protein>
<proteinExistence type="predicted"/>
<dbReference type="RefSeq" id="WP_155477703.1">
    <property type="nucleotide sequence ID" value="NZ_WNKU01000030.1"/>
</dbReference>
<dbReference type="AlphaFoldDB" id="A0A6I3SPH5"/>
<feature type="region of interest" description="Disordered" evidence="1">
    <location>
        <begin position="1"/>
        <end position="48"/>
    </location>
</feature>
<feature type="compositionally biased region" description="Basic and acidic residues" evidence="1">
    <location>
        <begin position="9"/>
        <end position="37"/>
    </location>
</feature>
<dbReference type="Proteomes" id="UP000430670">
    <property type="component" value="Unassembled WGS sequence"/>
</dbReference>
<dbReference type="EMBL" id="WNKU01000030">
    <property type="protein sequence ID" value="MTV50626.1"/>
    <property type="molecule type" value="Genomic_DNA"/>
</dbReference>
<accession>A0A6I3SPH5</accession>
<evidence type="ECO:0000256" key="1">
    <source>
        <dbReference type="SAM" id="MobiDB-lite"/>
    </source>
</evidence>
<comment type="caution">
    <text evidence="2">The sequence shown here is derived from an EMBL/GenBank/DDBJ whole genome shotgun (WGS) entry which is preliminary data.</text>
</comment>